<name>A0AAD5E7D1_UMBRA</name>
<accession>A0AAD5E7D1</accession>
<dbReference type="Proteomes" id="UP001206595">
    <property type="component" value="Unassembled WGS sequence"/>
</dbReference>
<gene>
    <name evidence="1" type="ORF">K450DRAFT_248052</name>
</gene>
<dbReference type="EMBL" id="MU620931">
    <property type="protein sequence ID" value="KAI8578272.1"/>
    <property type="molecule type" value="Genomic_DNA"/>
</dbReference>
<keyword evidence="2" id="KW-1185">Reference proteome</keyword>
<organism evidence="1 2">
    <name type="scientific">Umbelopsis ramanniana AG</name>
    <dbReference type="NCBI Taxonomy" id="1314678"/>
    <lineage>
        <taxon>Eukaryota</taxon>
        <taxon>Fungi</taxon>
        <taxon>Fungi incertae sedis</taxon>
        <taxon>Mucoromycota</taxon>
        <taxon>Mucoromycotina</taxon>
        <taxon>Umbelopsidomycetes</taxon>
        <taxon>Umbelopsidales</taxon>
        <taxon>Umbelopsidaceae</taxon>
        <taxon>Umbelopsis</taxon>
    </lineage>
</organism>
<reference evidence="1" key="1">
    <citation type="submission" date="2021-06" db="EMBL/GenBank/DDBJ databases">
        <authorList>
            <consortium name="DOE Joint Genome Institute"/>
            <person name="Mondo S.J."/>
            <person name="Amses K.R."/>
            <person name="Simmons D.R."/>
            <person name="Longcore J.E."/>
            <person name="Seto K."/>
            <person name="Alves G.H."/>
            <person name="Bonds A.E."/>
            <person name="Quandt C.A."/>
            <person name="Davis W.J."/>
            <person name="Chang Y."/>
            <person name="Letcher P.M."/>
            <person name="Powell M.J."/>
            <person name="Kuo A."/>
            <person name="Labutti K."/>
            <person name="Pangilinan J."/>
            <person name="Andreopoulos W."/>
            <person name="Tritt A."/>
            <person name="Riley R."/>
            <person name="Hundley H."/>
            <person name="Johnson J."/>
            <person name="Lipzen A."/>
            <person name="Barry K."/>
            <person name="Berbee M.L."/>
            <person name="Buchler N.E."/>
            <person name="Grigoriev I.V."/>
            <person name="Spatafora J.W."/>
            <person name="Stajich J.E."/>
            <person name="James T.Y."/>
        </authorList>
    </citation>
    <scope>NUCLEOTIDE SEQUENCE</scope>
    <source>
        <strain evidence="1">AG</strain>
    </source>
</reference>
<dbReference type="GeneID" id="75915512"/>
<sequence length="280" mass="31687">MPVKAWKALTIPKRFKLPYNLKLSENENKLPESLQSRVNELSEKVQQNPYAAMLKSPLRKCTFHERAMPSAFLTRFTVGVDLSTNLTWAVPTLGARHERGLGQGRYVAQNQPALHSFEKTARYKYAFRNKAIYRSDMTNLIKSKLLDIALTNTKANLERSSSMTTLRFDNDAWIVQNHVQTGNISFALLFNQSSAADSKKEHIRSFQNVANGRSTTAVPFYDVEAIWGETIADSLKQQLENTHNEAPVAIAFTLDQMVSRNAIALWKLAGFFRTTETLNS</sequence>
<comment type="caution">
    <text evidence="1">The sequence shown here is derived from an EMBL/GenBank/DDBJ whole genome shotgun (WGS) entry which is preliminary data.</text>
</comment>
<dbReference type="AlphaFoldDB" id="A0AAD5E7D1"/>
<proteinExistence type="predicted"/>
<evidence type="ECO:0000313" key="2">
    <source>
        <dbReference type="Proteomes" id="UP001206595"/>
    </source>
</evidence>
<reference evidence="1" key="2">
    <citation type="journal article" date="2022" name="Proc. Natl. Acad. Sci. U.S.A.">
        <title>Diploid-dominant life cycles characterize the early evolution of Fungi.</title>
        <authorList>
            <person name="Amses K.R."/>
            <person name="Simmons D.R."/>
            <person name="Longcore J.E."/>
            <person name="Mondo S.J."/>
            <person name="Seto K."/>
            <person name="Jeronimo G.H."/>
            <person name="Bonds A.E."/>
            <person name="Quandt C.A."/>
            <person name="Davis W.J."/>
            <person name="Chang Y."/>
            <person name="Federici B.A."/>
            <person name="Kuo A."/>
            <person name="LaButti K."/>
            <person name="Pangilinan J."/>
            <person name="Andreopoulos W."/>
            <person name="Tritt A."/>
            <person name="Riley R."/>
            <person name="Hundley H."/>
            <person name="Johnson J."/>
            <person name="Lipzen A."/>
            <person name="Barry K."/>
            <person name="Lang B.F."/>
            <person name="Cuomo C.A."/>
            <person name="Buchler N.E."/>
            <person name="Grigoriev I.V."/>
            <person name="Spatafora J.W."/>
            <person name="Stajich J.E."/>
            <person name="James T.Y."/>
        </authorList>
    </citation>
    <scope>NUCLEOTIDE SEQUENCE</scope>
    <source>
        <strain evidence="1">AG</strain>
    </source>
</reference>
<dbReference type="RefSeq" id="XP_051443276.1">
    <property type="nucleotide sequence ID" value="XM_051590168.1"/>
</dbReference>
<protein>
    <submittedName>
        <fullName evidence="1">Uncharacterized protein</fullName>
    </submittedName>
</protein>
<evidence type="ECO:0000313" key="1">
    <source>
        <dbReference type="EMBL" id="KAI8578272.1"/>
    </source>
</evidence>